<proteinExistence type="predicted"/>
<comment type="caution">
    <text evidence="1">The sequence shown here is derived from an EMBL/GenBank/DDBJ whole genome shotgun (WGS) entry which is preliminary data.</text>
</comment>
<dbReference type="EMBL" id="BAAAGS010000054">
    <property type="protein sequence ID" value="GAA0551696.1"/>
    <property type="molecule type" value="Genomic_DNA"/>
</dbReference>
<accession>A0ABP3NUV7</accession>
<evidence type="ECO:0008006" key="3">
    <source>
        <dbReference type="Google" id="ProtNLM"/>
    </source>
</evidence>
<dbReference type="Proteomes" id="UP001500729">
    <property type="component" value="Unassembled WGS sequence"/>
</dbReference>
<protein>
    <recommendedName>
        <fullName evidence="3">YdhG-like domain-containing protein</fullName>
    </recommendedName>
</protein>
<name>A0ABP3NUV7_SACER</name>
<evidence type="ECO:0000313" key="1">
    <source>
        <dbReference type="EMBL" id="GAA0551696.1"/>
    </source>
</evidence>
<gene>
    <name evidence="1" type="ORF">GCM10009533_57550</name>
</gene>
<reference evidence="2" key="1">
    <citation type="journal article" date="2019" name="Int. J. Syst. Evol. Microbiol.">
        <title>The Global Catalogue of Microorganisms (GCM) 10K type strain sequencing project: providing services to taxonomists for standard genome sequencing and annotation.</title>
        <authorList>
            <consortium name="The Broad Institute Genomics Platform"/>
            <consortium name="The Broad Institute Genome Sequencing Center for Infectious Disease"/>
            <person name="Wu L."/>
            <person name="Ma J."/>
        </authorList>
    </citation>
    <scope>NUCLEOTIDE SEQUENCE [LARGE SCALE GENOMIC DNA]</scope>
    <source>
        <strain evidence="2">JCM 10303</strain>
    </source>
</reference>
<sequence>MRVAATAGGARLVFHKGVLLDDPEGLLTGSGRYVREVSPTTAALRPDAVSALLRDAFARRTDLL</sequence>
<keyword evidence="2" id="KW-1185">Reference proteome</keyword>
<organism evidence="1 2">
    <name type="scientific">Saccharopolyspora erythraea</name>
    <name type="common">Streptomyces erythraeus</name>
    <dbReference type="NCBI Taxonomy" id="1836"/>
    <lineage>
        <taxon>Bacteria</taxon>
        <taxon>Bacillati</taxon>
        <taxon>Actinomycetota</taxon>
        <taxon>Actinomycetes</taxon>
        <taxon>Pseudonocardiales</taxon>
        <taxon>Pseudonocardiaceae</taxon>
        <taxon>Saccharopolyspora</taxon>
    </lineage>
</organism>
<evidence type="ECO:0000313" key="2">
    <source>
        <dbReference type="Proteomes" id="UP001500729"/>
    </source>
</evidence>